<keyword evidence="9" id="KW-0375">Hydrogen ion transport</keyword>
<dbReference type="GO" id="GO:0051117">
    <property type="term" value="F:ATPase binding"/>
    <property type="evidence" value="ECO:0007669"/>
    <property type="project" value="TreeGrafter"/>
</dbReference>
<evidence type="ECO:0000313" key="11">
    <source>
        <dbReference type="EMBL" id="KAG1804313.1"/>
    </source>
</evidence>
<dbReference type="GO" id="GO:0033179">
    <property type="term" value="C:proton-transporting V-type ATPase, V0 domain"/>
    <property type="evidence" value="ECO:0007669"/>
    <property type="project" value="InterPro"/>
</dbReference>
<dbReference type="Proteomes" id="UP000807769">
    <property type="component" value="Unassembled WGS sequence"/>
</dbReference>
<comment type="function">
    <text evidence="9">Essential component of the vacuolar proton pump (V-ATPase), a multimeric enzyme that catalyzes the translocation of protons across the membranes. Required for assembly and activity of the V-ATPase.</text>
</comment>
<evidence type="ECO:0000256" key="4">
    <source>
        <dbReference type="ARBA" id="ARBA00022692"/>
    </source>
</evidence>
<evidence type="ECO:0000256" key="7">
    <source>
        <dbReference type="ARBA" id="ARBA00023136"/>
    </source>
</evidence>
<dbReference type="InterPro" id="IPR004087">
    <property type="entry name" value="KH_dom"/>
</dbReference>
<reference evidence="11" key="1">
    <citation type="journal article" date="2020" name="New Phytol.">
        <title>Comparative genomics reveals dynamic genome evolution in host specialist ectomycorrhizal fungi.</title>
        <authorList>
            <person name="Lofgren L.A."/>
            <person name="Nguyen N.H."/>
            <person name="Vilgalys R."/>
            <person name="Ruytinx J."/>
            <person name="Liao H.L."/>
            <person name="Branco S."/>
            <person name="Kuo A."/>
            <person name="LaButti K."/>
            <person name="Lipzen A."/>
            <person name="Andreopoulos W."/>
            <person name="Pangilinan J."/>
            <person name="Riley R."/>
            <person name="Hundley H."/>
            <person name="Na H."/>
            <person name="Barry K."/>
            <person name="Grigoriev I.V."/>
            <person name="Stajich J.E."/>
            <person name="Kennedy P.G."/>
        </authorList>
    </citation>
    <scope>NUCLEOTIDE SEQUENCE</scope>
    <source>
        <strain evidence="11">MN1</strain>
    </source>
</reference>
<dbReference type="Pfam" id="PF01496">
    <property type="entry name" value="V_ATPase_I"/>
    <property type="match status" value="1"/>
</dbReference>
<dbReference type="Gene3D" id="3.30.1370.10">
    <property type="entry name" value="K Homology domain, type 1"/>
    <property type="match status" value="1"/>
</dbReference>
<name>A0A9P7DVK9_9AGAM</name>
<evidence type="ECO:0000256" key="2">
    <source>
        <dbReference type="ARBA" id="ARBA00009904"/>
    </source>
</evidence>
<keyword evidence="12" id="KW-1185">Reference proteome</keyword>
<dbReference type="GO" id="GO:0007035">
    <property type="term" value="P:vacuolar acidification"/>
    <property type="evidence" value="ECO:0007669"/>
    <property type="project" value="TreeGrafter"/>
</dbReference>
<dbReference type="OrthoDB" id="3257953at2759"/>
<dbReference type="SUPFAM" id="SSF54791">
    <property type="entry name" value="Eukaryotic type KH-domain (KH-domain type I)"/>
    <property type="match status" value="1"/>
</dbReference>
<dbReference type="RefSeq" id="XP_041186881.1">
    <property type="nucleotide sequence ID" value="XM_041341868.1"/>
</dbReference>
<gene>
    <name evidence="11" type="ORF">BJ212DRAFT_1545638</name>
</gene>
<dbReference type="GO" id="GO:0003723">
    <property type="term" value="F:RNA binding"/>
    <property type="evidence" value="ECO:0007669"/>
    <property type="project" value="UniProtKB-UniRule"/>
</dbReference>
<evidence type="ECO:0000256" key="8">
    <source>
        <dbReference type="PROSITE-ProRule" id="PRU00117"/>
    </source>
</evidence>
<dbReference type="GeneID" id="64635884"/>
<dbReference type="EMBL" id="JABBWG010000059">
    <property type="protein sequence ID" value="KAG1804313.1"/>
    <property type="molecule type" value="Genomic_DNA"/>
</dbReference>
<evidence type="ECO:0000256" key="5">
    <source>
        <dbReference type="ARBA" id="ARBA00022989"/>
    </source>
</evidence>
<protein>
    <recommendedName>
        <fullName evidence="9">V-type proton ATPase subunit a</fullName>
    </recommendedName>
</protein>
<dbReference type="InterPro" id="IPR036612">
    <property type="entry name" value="KH_dom_type_1_sf"/>
</dbReference>
<accession>A0A9P7DVK9</accession>
<evidence type="ECO:0000259" key="10">
    <source>
        <dbReference type="SMART" id="SM00322"/>
    </source>
</evidence>
<feature type="domain" description="K Homology" evidence="10">
    <location>
        <begin position="63"/>
        <end position="151"/>
    </location>
</feature>
<keyword evidence="8" id="KW-0694">RNA-binding</keyword>
<evidence type="ECO:0000256" key="6">
    <source>
        <dbReference type="ARBA" id="ARBA00023065"/>
    </source>
</evidence>
<dbReference type="GO" id="GO:0046961">
    <property type="term" value="F:proton-transporting ATPase activity, rotational mechanism"/>
    <property type="evidence" value="ECO:0007669"/>
    <property type="project" value="InterPro"/>
</dbReference>
<dbReference type="GO" id="GO:0016471">
    <property type="term" value="C:vacuolar proton-transporting V-type ATPase complex"/>
    <property type="evidence" value="ECO:0007669"/>
    <property type="project" value="TreeGrafter"/>
</dbReference>
<evidence type="ECO:0000256" key="3">
    <source>
        <dbReference type="ARBA" id="ARBA00022448"/>
    </source>
</evidence>
<keyword evidence="6 9" id="KW-0406">Ion transport</keyword>
<keyword evidence="5" id="KW-1133">Transmembrane helix</keyword>
<keyword evidence="3 9" id="KW-0813">Transport</keyword>
<dbReference type="AlphaFoldDB" id="A0A9P7DVK9"/>
<evidence type="ECO:0000313" key="12">
    <source>
        <dbReference type="Proteomes" id="UP000807769"/>
    </source>
</evidence>
<proteinExistence type="inferred from homology"/>
<evidence type="ECO:0000256" key="9">
    <source>
        <dbReference type="RuleBase" id="RU361189"/>
    </source>
</evidence>
<organism evidence="11 12">
    <name type="scientific">Suillus subaureus</name>
    <dbReference type="NCBI Taxonomy" id="48587"/>
    <lineage>
        <taxon>Eukaryota</taxon>
        <taxon>Fungi</taxon>
        <taxon>Dikarya</taxon>
        <taxon>Basidiomycota</taxon>
        <taxon>Agaricomycotina</taxon>
        <taxon>Agaricomycetes</taxon>
        <taxon>Agaricomycetidae</taxon>
        <taxon>Boletales</taxon>
        <taxon>Suillineae</taxon>
        <taxon>Suillaceae</taxon>
        <taxon>Suillus</taxon>
    </lineage>
</organism>
<dbReference type="InterPro" id="IPR002490">
    <property type="entry name" value="V-ATPase_116kDa_su"/>
</dbReference>
<evidence type="ECO:0000256" key="1">
    <source>
        <dbReference type="ARBA" id="ARBA00004141"/>
    </source>
</evidence>
<keyword evidence="7" id="KW-0472">Membrane</keyword>
<comment type="similarity">
    <text evidence="2 9">Belongs to the V-ATPase 116 kDa subunit family.</text>
</comment>
<keyword evidence="4" id="KW-0812">Transmembrane</keyword>
<dbReference type="GO" id="GO:0000329">
    <property type="term" value="C:fungal-type vacuole membrane"/>
    <property type="evidence" value="ECO:0007669"/>
    <property type="project" value="TreeGrafter"/>
</dbReference>
<comment type="caution">
    <text evidence="11">The sequence shown here is derived from an EMBL/GenBank/DDBJ whole genome shotgun (WGS) entry which is preliminary data.</text>
</comment>
<sequence>MGDDYPMLFCTCLGQMSLRQFLVPTEVAHDAVTELSELENVQLKDILMAGLSAVHNIDELDVTLAKHEMWLVQMNDSYKMLKTAVFSEKGSGVNKLCDALGVKIDFSDEANEKEKEAGKKKVAVHQKSKVKITGCKENVEEAKKQILSQVERILLHHGDKPFDLSFPPVHGAYPSLILKVAVIHACDNQDDALSGVTSYMDSYSCISTFKRVLWHVLRGNLYMNHTDITEPFVDPATGTETCKNVFIIFVHGDALLVKKVAEGSDQNAHHHKSKKGEDEGLLKDGGFTVEGDDQPYVPHIPRQSKHGVQYDVLQFGVPFLLLEPACSYLLWLYKPDQVLIM</sequence>
<dbReference type="PANTHER" id="PTHR11629:SF63">
    <property type="entry name" value="V-TYPE PROTON ATPASE SUBUNIT A"/>
    <property type="match status" value="1"/>
</dbReference>
<dbReference type="SMART" id="SM00322">
    <property type="entry name" value="KH"/>
    <property type="match status" value="1"/>
</dbReference>
<dbReference type="PROSITE" id="PS50084">
    <property type="entry name" value="KH_TYPE_1"/>
    <property type="match status" value="1"/>
</dbReference>
<dbReference type="PANTHER" id="PTHR11629">
    <property type="entry name" value="VACUOLAR PROTON ATPASES"/>
    <property type="match status" value="1"/>
</dbReference>
<comment type="subcellular location">
    <subcellularLocation>
        <location evidence="1">Membrane</location>
        <topology evidence="1">Multi-pass membrane protein</topology>
    </subcellularLocation>
</comment>